<gene>
    <name evidence="2" type="ORF">B0H16DRAFT_287538</name>
    <name evidence="3" type="ORF">B0H16DRAFT_49017</name>
</gene>
<evidence type="ECO:0000256" key="1">
    <source>
        <dbReference type="SAM" id="SignalP"/>
    </source>
</evidence>
<accession>A0AAD7N0B2</accession>
<reference evidence="3" key="1">
    <citation type="submission" date="2023-03" db="EMBL/GenBank/DDBJ databases">
        <title>Massive genome expansion in bonnet fungi (Mycena s.s.) driven by repeated elements and novel gene families across ecological guilds.</title>
        <authorList>
            <consortium name="Lawrence Berkeley National Laboratory"/>
            <person name="Harder C.B."/>
            <person name="Miyauchi S."/>
            <person name="Viragh M."/>
            <person name="Kuo A."/>
            <person name="Thoen E."/>
            <person name="Andreopoulos B."/>
            <person name="Lu D."/>
            <person name="Skrede I."/>
            <person name="Drula E."/>
            <person name="Henrissat B."/>
            <person name="Morin E."/>
            <person name="Kohler A."/>
            <person name="Barry K."/>
            <person name="LaButti K."/>
            <person name="Morin E."/>
            <person name="Salamov A."/>
            <person name="Lipzen A."/>
            <person name="Mereny Z."/>
            <person name="Hegedus B."/>
            <person name="Baldrian P."/>
            <person name="Stursova M."/>
            <person name="Weitz H."/>
            <person name="Taylor A."/>
            <person name="Grigoriev I.V."/>
            <person name="Nagy L.G."/>
            <person name="Martin F."/>
            <person name="Kauserud H."/>
        </authorList>
    </citation>
    <scope>NUCLEOTIDE SEQUENCE</scope>
    <source>
        <strain evidence="3">CBHHK182m</strain>
    </source>
</reference>
<keyword evidence="1" id="KW-0732">Signal</keyword>
<dbReference type="AlphaFoldDB" id="A0AAD7N0B2"/>
<dbReference type="EMBL" id="JARKIB010000100">
    <property type="protein sequence ID" value="KAJ7741016.1"/>
    <property type="molecule type" value="Genomic_DNA"/>
</dbReference>
<feature type="signal peptide" evidence="1">
    <location>
        <begin position="1"/>
        <end position="24"/>
    </location>
</feature>
<dbReference type="EMBL" id="JARKIB010000198">
    <property type="protein sequence ID" value="KAJ7724858.1"/>
    <property type="molecule type" value="Genomic_DNA"/>
</dbReference>
<proteinExistence type="predicted"/>
<organism evidence="3 4">
    <name type="scientific">Mycena metata</name>
    <dbReference type="NCBI Taxonomy" id="1033252"/>
    <lineage>
        <taxon>Eukaryota</taxon>
        <taxon>Fungi</taxon>
        <taxon>Dikarya</taxon>
        <taxon>Basidiomycota</taxon>
        <taxon>Agaricomycotina</taxon>
        <taxon>Agaricomycetes</taxon>
        <taxon>Agaricomycetidae</taxon>
        <taxon>Agaricales</taxon>
        <taxon>Marasmiineae</taxon>
        <taxon>Mycenaceae</taxon>
        <taxon>Mycena</taxon>
    </lineage>
</organism>
<comment type="caution">
    <text evidence="3">The sequence shown here is derived from an EMBL/GenBank/DDBJ whole genome shotgun (WGS) entry which is preliminary data.</text>
</comment>
<feature type="chain" id="PRO_5042442000" evidence="1">
    <location>
        <begin position="25"/>
        <end position="253"/>
    </location>
</feature>
<dbReference type="Proteomes" id="UP001215598">
    <property type="component" value="Unassembled WGS sequence"/>
</dbReference>
<evidence type="ECO:0000313" key="4">
    <source>
        <dbReference type="Proteomes" id="UP001215598"/>
    </source>
</evidence>
<evidence type="ECO:0000313" key="3">
    <source>
        <dbReference type="EMBL" id="KAJ7741016.1"/>
    </source>
</evidence>
<name>A0AAD7N0B2_9AGAR</name>
<sequence>MRPKVLVLAFIFAAHFLTFPSESAIGVRLRPGLRAFLITSFFQQYVVSANEDPIQEPRDGRRSYCEDVVGGLFSLEEKVTELLTLVRGATVLQDELEKLAERSHMAEDIKRAFEEIVEELKFLSPRDDVPGGHKMRQTVIELAPERAGKKVTAVWIKYGIETERARAYWQTIHLPIKDLVVLLGDVDQHPDLRRFQFEVLHDFVAAMLLPQYWFFSLFGHGFVGPVKTAKWLRFLGGLCGLVVRYRAGIGRRF</sequence>
<keyword evidence="4" id="KW-1185">Reference proteome</keyword>
<protein>
    <submittedName>
        <fullName evidence="3">Uncharacterized protein</fullName>
    </submittedName>
</protein>
<evidence type="ECO:0000313" key="2">
    <source>
        <dbReference type="EMBL" id="KAJ7724858.1"/>
    </source>
</evidence>